<dbReference type="InterPro" id="IPR050416">
    <property type="entry name" value="FAD-linked_Oxidoreductase"/>
</dbReference>
<keyword evidence="4" id="KW-0560">Oxidoreductase</keyword>
<dbReference type="AlphaFoldDB" id="A0A4S8RCY6"/>
<dbReference type="SUPFAM" id="SSF56176">
    <property type="entry name" value="FAD-binding/transporter-associated domain-like"/>
    <property type="match status" value="1"/>
</dbReference>
<keyword evidence="2" id="KW-0285">Flavoprotein</keyword>
<dbReference type="InterPro" id="IPR016169">
    <property type="entry name" value="FAD-bd_PCMH_sub2"/>
</dbReference>
<evidence type="ECO:0000256" key="5">
    <source>
        <dbReference type="SAM" id="SignalP"/>
    </source>
</evidence>
<dbReference type="EMBL" id="PQXL01000028">
    <property type="protein sequence ID" value="THV54375.1"/>
    <property type="molecule type" value="Genomic_DNA"/>
</dbReference>
<dbReference type="InterPro" id="IPR016167">
    <property type="entry name" value="FAD-bd_PCMH_sub1"/>
</dbReference>
<protein>
    <recommendedName>
        <fullName evidence="6">FAD-binding PCMH-type domain-containing protein</fullName>
    </recommendedName>
</protein>
<accession>A0A4S8RCY6</accession>
<organism evidence="7 8">
    <name type="scientific">Botrytis galanthina</name>
    <dbReference type="NCBI Taxonomy" id="278940"/>
    <lineage>
        <taxon>Eukaryota</taxon>
        <taxon>Fungi</taxon>
        <taxon>Dikarya</taxon>
        <taxon>Ascomycota</taxon>
        <taxon>Pezizomycotina</taxon>
        <taxon>Leotiomycetes</taxon>
        <taxon>Helotiales</taxon>
        <taxon>Sclerotiniaceae</taxon>
        <taxon>Botrytis</taxon>
    </lineage>
</organism>
<evidence type="ECO:0000256" key="2">
    <source>
        <dbReference type="ARBA" id="ARBA00022630"/>
    </source>
</evidence>
<keyword evidence="3" id="KW-0274">FAD</keyword>
<dbReference type="PANTHER" id="PTHR42973">
    <property type="entry name" value="BINDING OXIDOREDUCTASE, PUTATIVE (AFU_ORTHOLOGUE AFUA_1G17690)-RELATED"/>
    <property type="match status" value="1"/>
</dbReference>
<dbReference type="Gene3D" id="3.40.462.20">
    <property type="match status" value="1"/>
</dbReference>
<dbReference type="GO" id="GO:0016491">
    <property type="term" value="F:oxidoreductase activity"/>
    <property type="evidence" value="ECO:0007669"/>
    <property type="project" value="UniProtKB-KW"/>
</dbReference>
<feature type="signal peptide" evidence="5">
    <location>
        <begin position="1"/>
        <end position="15"/>
    </location>
</feature>
<dbReference type="PANTHER" id="PTHR42973:SF13">
    <property type="entry name" value="FAD-BINDING PCMH-TYPE DOMAIN-CONTAINING PROTEIN"/>
    <property type="match status" value="1"/>
</dbReference>
<evidence type="ECO:0000313" key="8">
    <source>
        <dbReference type="Proteomes" id="UP000308671"/>
    </source>
</evidence>
<comment type="caution">
    <text evidence="7">The sequence shown here is derived from an EMBL/GenBank/DDBJ whole genome shotgun (WGS) entry which is preliminary data.</text>
</comment>
<keyword evidence="8" id="KW-1185">Reference proteome</keyword>
<dbReference type="GO" id="GO:0071949">
    <property type="term" value="F:FAD binding"/>
    <property type="evidence" value="ECO:0007669"/>
    <property type="project" value="InterPro"/>
</dbReference>
<evidence type="ECO:0000256" key="3">
    <source>
        <dbReference type="ARBA" id="ARBA00022827"/>
    </source>
</evidence>
<dbReference type="InterPro" id="IPR006094">
    <property type="entry name" value="Oxid_FAD_bind_N"/>
</dbReference>
<feature type="chain" id="PRO_5020384113" description="FAD-binding PCMH-type domain-containing protein" evidence="5">
    <location>
        <begin position="16"/>
        <end position="483"/>
    </location>
</feature>
<comment type="similarity">
    <text evidence="1">Belongs to the oxygen-dependent FAD-linked oxidoreductase family.</text>
</comment>
<gene>
    <name evidence="7" type="ORF">BGAL_0028g00310</name>
</gene>
<dbReference type="Pfam" id="PF01565">
    <property type="entry name" value="FAD_binding_4"/>
    <property type="match status" value="1"/>
</dbReference>
<dbReference type="PROSITE" id="PS51387">
    <property type="entry name" value="FAD_PCMH"/>
    <property type="match status" value="1"/>
</dbReference>
<proteinExistence type="inferred from homology"/>
<keyword evidence="5" id="KW-0732">Signal</keyword>
<feature type="domain" description="FAD-binding PCMH-type" evidence="6">
    <location>
        <begin position="62"/>
        <end position="231"/>
    </location>
</feature>
<dbReference type="Gene3D" id="3.30.43.10">
    <property type="entry name" value="Uridine Diphospho-n-acetylenolpyruvylglucosamine Reductase, domain 2"/>
    <property type="match status" value="1"/>
</dbReference>
<name>A0A4S8RCY6_9HELO</name>
<dbReference type="InterPro" id="IPR012951">
    <property type="entry name" value="BBE"/>
</dbReference>
<dbReference type="Pfam" id="PF08031">
    <property type="entry name" value="BBE"/>
    <property type="match status" value="1"/>
</dbReference>
<dbReference type="InterPro" id="IPR036318">
    <property type="entry name" value="FAD-bd_PCMH-like_sf"/>
</dbReference>
<evidence type="ECO:0000256" key="1">
    <source>
        <dbReference type="ARBA" id="ARBA00005466"/>
    </source>
</evidence>
<dbReference type="InterPro" id="IPR016166">
    <property type="entry name" value="FAD-bd_PCMH"/>
</dbReference>
<evidence type="ECO:0000313" key="7">
    <source>
        <dbReference type="EMBL" id="THV54375.1"/>
    </source>
</evidence>
<dbReference type="OrthoDB" id="2151789at2759"/>
<evidence type="ECO:0000259" key="6">
    <source>
        <dbReference type="PROSITE" id="PS51387"/>
    </source>
</evidence>
<sequence>MLSIIIHLLFTIASAAVLSDRQTLSGRDVCQQISGNITGEVYFPLSLELNFKKDIEHYMSSSTQIPMCVVEVASDADVSTVIKIIGSRKTPWGVKSGGHASNPGFSSTPGVFISLARLTQVTLSEDQSTVELGTGNHWTDVYTTLEGTGVNVVGGRVVGPGVGGFSLGGGYSWLTDQYGLTCDTIVSYNLVLPNGTITKVDSSNPDLFFALKGGLNRFGIVTSIVFKTVPQQNMVYGGIQIYGIDAIPGLINATNTFQQENTDDKAQVILTINGGLVPNAILISFYDGPTRPAAFDPFNNVGAIPLINNVEPQSFASFAKATPSNLQAGYRGAFHTMMTTSLTVGFMQAVYNESSFYGALAILHSGTFISYDIEPFTDYGRYATDSAFPHDSSPLPLNLYFAWTLATEDAFWRGVMQQSIDHLTEVAKREGIYSEDQYAYPNYALSTYGGAQLYGPTNAARLRAIQTKYDPNGVMLLAGGFNI</sequence>
<evidence type="ECO:0000256" key="4">
    <source>
        <dbReference type="ARBA" id="ARBA00023002"/>
    </source>
</evidence>
<reference evidence="7 8" key="1">
    <citation type="submission" date="2017-12" db="EMBL/GenBank/DDBJ databases">
        <title>Comparative genomics of Botrytis spp.</title>
        <authorList>
            <person name="Valero-Jimenez C.A."/>
            <person name="Tapia P."/>
            <person name="Veloso J."/>
            <person name="Silva-Moreno E."/>
            <person name="Staats M."/>
            <person name="Valdes J.H."/>
            <person name="Van Kan J.A.L."/>
        </authorList>
    </citation>
    <scope>NUCLEOTIDE SEQUENCE [LARGE SCALE GENOMIC DNA]</scope>
    <source>
        <strain evidence="7 8">MUCL435</strain>
    </source>
</reference>
<dbReference type="Proteomes" id="UP000308671">
    <property type="component" value="Unassembled WGS sequence"/>
</dbReference>
<dbReference type="Gene3D" id="3.30.465.10">
    <property type="match status" value="1"/>
</dbReference>